<dbReference type="SUPFAM" id="SSF51430">
    <property type="entry name" value="NAD(P)-linked oxidoreductase"/>
    <property type="match status" value="1"/>
</dbReference>
<gene>
    <name evidence="5" type="ORF">BJX68DRAFT_256698</name>
</gene>
<keyword evidence="6" id="KW-1185">Reference proteome</keyword>
<evidence type="ECO:0000256" key="2">
    <source>
        <dbReference type="ARBA" id="ARBA00023002"/>
    </source>
</evidence>
<name>A0ABR4K3M1_9EURO</name>
<comment type="caution">
    <text evidence="5">The sequence shown here is derived from an EMBL/GenBank/DDBJ whole genome shotgun (WGS) entry which is preliminary data.</text>
</comment>
<protein>
    <submittedName>
        <fullName evidence="5">NADP-dependent oxidoreductase domain-containing protein</fullName>
    </submittedName>
</protein>
<dbReference type="InterPro" id="IPR036812">
    <property type="entry name" value="NAD(P)_OxRdtase_dom_sf"/>
</dbReference>
<evidence type="ECO:0000256" key="1">
    <source>
        <dbReference type="ARBA" id="ARBA00022857"/>
    </source>
</evidence>
<dbReference type="EMBL" id="JBFXLR010000035">
    <property type="protein sequence ID" value="KAL2845832.1"/>
    <property type="molecule type" value="Genomic_DNA"/>
</dbReference>
<evidence type="ECO:0000313" key="6">
    <source>
        <dbReference type="Proteomes" id="UP001610444"/>
    </source>
</evidence>
<evidence type="ECO:0000259" key="4">
    <source>
        <dbReference type="Pfam" id="PF00248"/>
    </source>
</evidence>
<proteinExistence type="inferred from homology"/>
<evidence type="ECO:0000256" key="3">
    <source>
        <dbReference type="ARBA" id="ARBA00038157"/>
    </source>
</evidence>
<keyword evidence="1" id="KW-0521">NADP</keyword>
<reference evidence="5 6" key="1">
    <citation type="submission" date="2024-07" db="EMBL/GenBank/DDBJ databases">
        <title>Section-level genome sequencing and comparative genomics of Aspergillus sections Usti and Cavernicolus.</title>
        <authorList>
            <consortium name="Lawrence Berkeley National Laboratory"/>
            <person name="Nybo J.L."/>
            <person name="Vesth T.C."/>
            <person name="Theobald S."/>
            <person name="Frisvad J.C."/>
            <person name="Larsen T.O."/>
            <person name="Kjaerboelling I."/>
            <person name="Rothschild-Mancinelli K."/>
            <person name="Lyhne E.K."/>
            <person name="Kogle M.E."/>
            <person name="Barry K."/>
            <person name="Clum A."/>
            <person name="Na H."/>
            <person name="Ledsgaard L."/>
            <person name="Lin J."/>
            <person name="Lipzen A."/>
            <person name="Kuo A."/>
            <person name="Riley R."/>
            <person name="Mondo S."/>
            <person name="LaButti K."/>
            <person name="Haridas S."/>
            <person name="Pangalinan J."/>
            <person name="Salamov A.A."/>
            <person name="Simmons B.A."/>
            <person name="Magnuson J.K."/>
            <person name="Chen J."/>
            <person name="Drula E."/>
            <person name="Henrissat B."/>
            <person name="Wiebenga A."/>
            <person name="Lubbers R.J."/>
            <person name="Gomes A.C."/>
            <person name="Macurrencykelacurrency M.R."/>
            <person name="Stajich J."/>
            <person name="Grigoriev I.V."/>
            <person name="Mortensen U.H."/>
            <person name="De vries R.P."/>
            <person name="Baker S.E."/>
            <person name="Andersen M.R."/>
        </authorList>
    </citation>
    <scope>NUCLEOTIDE SEQUENCE [LARGE SCALE GENOMIC DNA]</scope>
    <source>
        <strain evidence="5 6">CBS 756.74</strain>
    </source>
</reference>
<dbReference type="Proteomes" id="UP001610444">
    <property type="component" value="Unassembled WGS sequence"/>
</dbReference>
<keyword evidence="2" id="KW-0560">Oxidoreductase</keyword>
<accession>A0ABR4K3M1</accession>
<dbReference type="Gene3D" id="3.20.20.100">
    <property type="entry name" value="NADP-dependent oxidoreductase domain"/>
    <property type="match status" value="1"/>
</dbReference>
<sequence length="230" mass="25950">MTFEPIECQYCRLGNSGPTSQSLYWGCMGLGDPNNLPWLFGEDKSEVLICKALERYLIPRQNVVIMTKCFWGVAEDTSIYAALRRLNTPYKNTSTLHELIQSGKVRYIGVSSMLATQFARLQFRAEKSNWTKSIAMQNQYNLLYREEEREMNAFCNESGVGLIPWAPLCRGHLARAPEEFGPSERSALEKGADSKRMEEAIAAVGKVLSAAEESLEALYWPKAYLIAESL</sequence>
<comment type="similarity">
    <text evidence="3">Belongs to the aldo/keto reductase family. Aldo/keto reductase 2 subfamily.</text>
</comment>
<dbReference type="GeneID" id="98158382"/>
<evidence type="ECO:0000313" key="5">
    <source>
        <dbReference type="EMBL" id="KAL2845832.1"/>
    </source>
</evidence>
<dbReference type="Pfam" id="PF00248">
    <property type="entry name" value="Aldo_ket_red"/>
    <property type="match status" value="1"/>
</dbReference>
<dbReference type="RefSeq" id="XP_070896855.1">
    <property type="nucleotide sequence ID" value="XM_071043218.1"/>
</dbReference>
<dbReference type="PANTHER" id="PTHR43364">
    <property type="entry name" value="NADH-SPECIFIC METHYLGLYOXAL REDUCTASE-RELATED"/>
    <property type="match status" value="1"/>
</dbReference>
<dbReference type="PANTHER" id="PTHR43364:SF9">
    <property type="entry name" value="OXIDOREDUCTASE"/>
    <property type="match status" value="1"/>
</dbReference>
<dbReference type="InterPro" id="IPR023210">
    <property type="entry name" value="NADP_OxRdtase_dom"/>
</dbReference>
<organism evidence="5 6">
    <name type="scientific">Aspergillus pseudodeflectus</name>
    <dbReference type="NCBI Taxonomy" id="176178"/>
    <lineage>
        <taxon>Eukaryota</taxon>
        <taxon>Fungi</taxon>
        <taxon>Dikarya</taxon>
        <taxon>Ascomycota</taxon>
        <taxon>Pezizomycotina</taxon>
        <taxon>Eurotiomycetes</taxon>
        <taxon>Eurotiomycetidae</taxon>
        <taxon>Eurotiales</taxon>
        <taxon>Aspergillaceae</taxon>
        <taxon>Aspergillus</taxon>
        <taxon>Aspergillus subgen. Nidulantes</taxon>
    </lineage>
</organism>
<dbReference type="InterPro" id="IPR050523">
    <property type="entry name" value="AKR_Detox_Biosynth"/>
</dbReference>
<feature type="domain" description="NADP-dependent oxidoreductase" evidence="4">
    <location>
        <begin position="94"/>
        <end position="217"/>
    </location>
</feature>